<name>A0A9P0E845_NEZVI</name>
<proteinExistence type="predicted"/>
<dbReference type="EMBL" id="OV725078">
    <property type="protein sequence ID" value="CAH1393997.1"/>
    <property type="molecule type" value="Genomic_DNA"/>
</dbReference>
<feature type="region of interest" description="Disordered" evidence="2">
    <location>
        <begin position="427"/>
        <end position="450"/>
    </location>
</feature>
<feature type="compositionally biased region" description="Basic and acidic residues" evidence="2">
    <location>
        <begin position="427"/>
        <end position="440"/>
    </location>
</feature>
<keyword evidence="5" id="KW-1185">Reference proteome</keyword>
<feature type="compositionally biased region" description="Polar residues" evidence="2">
    <location>
        <begin position="572"/>
        <end position="586"/>
    </location>
</feature>
<evidence type="ECO:0000313" key="5">
    <source>
        <dbReference type="Proteomes" id="UP001152798"/>
    </source>
</evidence>
<evidence type="ECO:0000313" key="4">
    <source>
        <dbReference type="EMBL" id="CAH1393997.1"/>
    </source>
</evidence>
<dbReference type="Pfam" id="PF25541">
    <property type="entry name" value="TBCA_PH"/>
    <property type="match status" value="1"/>
</dbReference>
<feature type="domain" description="Pleckstrin homology" evidence="3">
    <location>
        <begin position="139"/>
        <end position="277"/>
    </location>
</feature>
<reference evidence="4" key="1">
    <citation type="submission" date="2022-01" db="EMBL/GenBank/DDBJ databases">
        <authorList>
            <person name="King R."/>
        </authorList>
    </citation>
    <scope>NUCLEOTIDE SEQUENCE</scope>
</reference>
<organism evidence="4 5">
    <name type="scientific">Nezara viridula</name>
    <name type="common">Southern green stink bug</name>
    <name type="synonym">Cimex viridulus</name>
    <dbReference type="NCBI Taxonomy" id="85310"/>
    <lineage>
        <taxon>Eukaryota</taxon>
        <taxon>Metazoa</taxon>
        <taxon>Ecdysozoa</taxon>
        <taxon>Arthropoda</taxon>
        <taxon>Hexapoda</taxon>
        <taxon>Insecta</taxon>
        <taxon>Pterygota</taxon>
        <taxon>Neoptera</taxon>
        <taxon>Paraneoptera</taxon>
        <taxon>Hemiptera</taxon>
        <taxon>Heteroptera</taxon>
        <taxon>Panheteroptera</taxon>
        <taxon>Pentatomomorpha</taxon>
        <taxon>Pentatomoidea</taxon>
        <taxon>Pentatomidae</taxon>
        <taxon>Pentatominae</taxon>
        <taxon>Nezara</taxon>
    </lineage>
</organism>
<dbReference type="PANTHER" id="PTHR12752">
    <property type="entry name" value="PHOSPHOINOSITOL 3-PHOSPHATE-BINDING PROTEIN"/>
    <property type="match status" value="1"/>
</dbReference>
<evidence type="ECO:0000259" key="3">
    <source>
        <dbReference type="Pfam" id="PF25541"/>
    </source>
</evidence>
<keyword evidence="1" id="KW-0175">Coiled coil</keyword>
<dbReference type="InterPro" id="IPR057971">
    <property type="entry name" value="PKHA4-7_TBCA"/>
</dbReference>
<dbReference type="Proteomes" id="UP001152798">
    <property type="component" value="Chromosome 2"/>
</dbReference>
<dbReference type="AlphaFoldDB" id="A0A9P0E845"/>
<gene>
    <name evidence="4" type="ORF">NEZAVI_LOCUS4563</name>
</gene>
<accession>A0A9P0E845</accession>
<feature type="coiled-coil region" evidence="1">
    <location>
        <begin position="218"/>
        <end position="301"/>
    </location>
</feature>
<protein>
    <recommendedName>
        <fullName evidence="3">Pleckstrin homology domain-containing protein</fullName>
    </recommendedName>
</protein>
<feature type="region of interest" description="Disordered" evidence="2">
    <location>
        <begin position="562"/>
        <end position="586"/>
    </location>
</feature>
<evidence type="ECO:0000256" key="1">
    <source>
        <dbReference type="SAM" id="Coils"/>
    </source>
</evidence>
<evidence type="ECO:0000256" key="2">
    <source>
        <dbReference type="SAM" id="MobiDB-lite"/>
    </source>
</evidence>
<dbReference type="OrthoDB" id="43122at2759"/>
<dbReference type="PANTHER" id="PTHR12752:SF9">
    <property type="entry name" value="KRAMER, ISOFORM I"/>
    <property type="match status" value="1"/>
</dbReference>
<sequence length="730" mass="83444">MTEPYTLGHGWNLKVSAGELLGRTHEELVLLLIQLRRQRATVCQSMEKCHREIEAQACLTDLDKSNRVGHLQKLDELKAHLVDLEKQYEKGKPLVNLVDNMVKLGSLYQAGSPEKIEFIQRIQEQRLLAEEKRDWERIRPDHHELKAKVERLYRLDKLLQEESGTLHSLQQDKGVLERALGGLRTKLQGIHGNSPETEWYKRQQRLLEKELSRVRSILALNSKKLEETVAENARLEQELVVLRQKLQLSRRTAEPGGTNTAALEAELCQVQLLVGNLLRQRQELSLQVRQLTEKSNSLSRQIWPNSTDNIGDINNTGKKNLNNGWMETDLDAEVTNDVSSSSYHNRNGRQHPVYVSPLYVNTTSERDIQCNSNSPYPDDYFETTALSSRNLELSQLSEMNDEDIIRQSYGFHLKEKPQEIKTVRIVKRESERRQRDRDRSGNIGIPISSASSKRLPIAEERCIDKEKNEKELVEETQVELDSKLSEVPPTPGPRTDSVNAVWNLVRKNRVKGKLLINKSDMNDSLVINNDSPQLSPVYLSETARKIVEEVAWQGMGEKRLVPKEKRRHHTVSGPSLGTPQTLYSQTGSRDDLDIERVLRPRLTTPDVVRSTLIRVDPHYTKETIDNLLGAPGKILIPERYVPETQPQLTKEEQNKRSKKADAIRRMLCETTAVSPKDNDTEGIENTSLLRRKVAEEKKNREHLLQLSHILAQQVMEKSKIVAGGNSTPLD</sequence>